<keyword evidence="16" id="KW-0675">Receptor</keyword>
<evidence type="ECO:0000256" key="16">
    <source>
        <dbReference type="ARBA" id="ARBA00023170"/>
    </source>
</evidence>
<reference evidence="19 20" key="1">
    <citation type="submission" date="2021-09" db="EMBL/GenBank/DDBJ databases">
        <title>The complete genome sequence of a new microorganism.</title>
        <authorList>
            <person name="Zi Z."/>
        </authorList>
    </citation>
    <scope>NUCLEOTIDE SEQUENCE [LARGE SCALE GENOMIC DNA]</scope>
    <source>
        <strain evidence="19 20">WGZ8</strain>
    </source>
</reference>
<feature type="domain" description="PAC" evidence="18">
    <location>
        <begin position="79"/>
        <end position="131"/>
    </location>
</feature>
<keyword evidence="5" id="KW-0597">Phosphoprotein</keyword>
<evidence type="ECO:0000256" key="12">
    <source>
        <dbReference type="ARBA" id="ARBA00022777"/>
    </source>
</evidence>
<keyword evidence="6" id="KW-0716">Sensory transduction</keyword>
<dbReference type="InterPro" id="IPR036890">
    <property type="entry name" value="HATPase_C_sf"/>
</dbReference>
<keyword evidence="20" id="KW-1185">Reference proteome</keyword>
<dbReference type="InterPro" id="IPR000014">
    <property type="entry name" value="PAS"/>
</dbReference>
<dbReference type="RefSeq" id="WP_224313579.1">
    <property type="nucleotide sequence ID" value="NZ_JAIRBM010000009.1"/>
</dbReference>
<dbReference type="InterPro" id="IPR035965">
    <property type="entry name" value="PAS-like_dom_sf"/>
</dbReference>
<evidence type="ECO:0000259" key="18">
    <source>
        <dbReference type="PROSITE" id="PS50113"/>
    </source>
</evidence>
<dbReference type="InterPro" id="IPR001610">
    <property type="entry name" value="PAC"/>
</dbReference>
<dbReference type="SMART" id="SM00911">
    <property type="entry name" value="HWE_HK"/>
    <property type="match status" value="1"/>
</dbReference>
<evidence type="ECO:0000256" key="13">
    <source>
        <dbReference type="ARBA" id="ARBA00022840"/>
    </source>
</evidence>
<dbReference type="PANTHER" id="PTHR41523">
    <property type="entry name" value="TWO-COMPONENT SYSTEM SENSOR PROTEIN"/>
    <property type="match status" value="1"/>
</dbReference>
<evidence type="ECO:0000256" key="1">
    <source>
        <dbReference type="ARBA" id="ARBA00000085"/>
    </source>
</evidence>
<gene>
    <name evidence="19" type="ORF">K9B37_13305</name>
</gene>
<evidence type="ECO:0000256" key="2">
    <source>
        <dbReference type="ARBA" id="ARBA00012438"/>
    </source>
</evidence>
<accession>A0ABS7VNY4</accession>
<dbReference type="Proteomes" id="UP000704176">
    <property type="component" value="Unassembled WGS sequence"/>
</dbReference>
<evidence type="ECO:0000256" key="11">
    <source>
        <dbReference type="ARBA" id="ARBA00022741"/>
    </source>
</evidence>
<dbReference type="Gene3D" id="3.30.450.20">
    <property type="entry name" value="PAS domain"/>
    <property type="match status" value="2"/>
</dbReference>
<dbReference type="SUPFAM" id="SSF55785">
    <property type="entry name" value="PYP-like sensor domain (PAS domain)"/>
    <property type="match status" value="2"/>
</dbReference>
<dbReference type="SMART" id="SM00086">
    <property type="entry name" value="PAC"/>
    <property type="match status" value="2"/>
</dbReference>
<comment type="catalytic activity">
    <reaction evidence="1">
        <text>ATP + protein L-histidine = ADP + protein N-phospho-L-histidine.</text>
        <dbReference type="EC" id="2.7.13.3"/>
    </reaction>
</comment>
<dbReference type="PROSITE" id="PS50113">
    <property type="entry name" value="PAC"/>
    <property type="match status" value="1"/>
</dbReference>
<feature type="domain" description="PAS" evidence="17">
    <location>
        <begin position="6"/>
        <end position="76"/>
    </location>
</feature>
<dbReference type="InterPro" id="IPR000700">
    <property type="entry name" value="PAS-assoc_C"/>
</dbReference>
<keyword evidence="10" id="KW-0677">Repeat</keyword>
<evidence type="ECO:0000256" key="3">
    <source>
        <dbReference type="ARBA" id="ARBA00021740"/>
    </source>
</evidence>
<organism evidence="19 20">
    <name type="scientific">Microvirga puerhi</name>
    <dbReference type="NCBI Taxonomy" id="2876078"/>
    <lineage>
        <taxon>Bacteria</taxon>
        <taxon>Pseudomonadati</taxon>
        <taxon>Pseudomonadota</taxon>
        <taxon>Alphaproteobacteria</taxon>
        <taxon>Hyphomicrobiales</taxon>
        <taxon>Methylobacteriaceae</taxon>
        <taxon>Microvirga</taxon>
    </lineage>
</organism>
<dbReference type="Pfam" id="PF08447">
    <property type="entry name" value="PAS_3"/>
    <property type="match status" value="2"/>
</dbReference>
<feature type="domain" description="PAS" evidence="17">
    <location>
        <begin position="132"/>
        <end position="205"/>
    </location>
</feature>
<dbReference type="SUPFAM" id="SSF55874">
    <property type="entry name" value="ATPase domain of HSP90 chaperone/DNA topoisomerase II/histidine kinase"/>
    <property type="match status" value="1"/>
</dbReference>
<keyword evidence="15" id="KW-0843">Virulence</keyword>
<evidence type="ECO:0000256" key="6">
    <source>
        <dbReference type="ARBA" id="ARBA00022606"/>
    </source>
</evidence>
<evidence type="ECO:0000313" key="19">
    <source>
        <dbReference type="EMBL" id="MBZ6077254.1"/>
    </source>
</evidence>
<evidence type="ECO:0000259" key="17">
    <source>
        <dbReference type="PROSITE" id="PS50112"/>
    </source>
</evidence>
<evidence type="ECO:0000256" key="7">
    <source>
        <dbReference type="ARBA" id="ARBA00022630"/>
    </source>
</evidence>
<keyword evidence="4" id="KW-0600">Photoreceptor protein</keyword>
<evidence type="ECO:0000256" key="8">
    <source>
        <dbReference type="ARBA" id="ARBA00022643"/>
    </source>
</evidence>
<dbReference type="EMBL" id="JAIRBM010000009">
    <property type="protein sequence ID" value="MBZ6077254.1"/>
    <property type="molecule type" value="Genomic_DNA"/>
</dbReference>
<dbReference type="EC" id="2.7.13.3" evidence="2"/>
<evidence type="ECO:0000256" key="9">
    <source>
        <dbReference type="ARBA" id="ARBA00022679"/>
    </source>
</evidence>
<keyword evidence="8" id="KW-0288">FMN</keyword>
<dbReference type="SMART" id="SM00091">
    <property type="entry name" value="PAS"/>
    <property type="match status" value="2"/>
</dbReference>
<dbReference type="PROSITE" id="PS50112">
    <property type="entry name" value="PAS"/>
    <property type="match status" value="2"/>
</dbReference>
<dbReference type="Gene3D" id="3.30.565.10">
    <property type="entry name" value="Histidine kinase-like ATPase, C-terminal domain"/>
    <property type="match status" value="1"/>
</dbReference>
<dbReference type="NCBIfam" id="TIGR00229">
    <property type="entry name" value="sensory_box"/>
    <property type="match status" value="1"/>
</dbReference>
<name>A0ABS7VNY4_9HYPH</name>
<keyword evidence="7" id="KW-0285">Flavoprotein</keyword>
<dbReference type="InterPro" id="IPR013655">
    <property type="entry name" value="PAS_fold_3"/>
</dbReference>
<evidence type="ECO:0000256" key="14">
    <source>
        <dbReference type="ARBA" id="ARBA00022991"/>
    </source>
</evidence>
<evidence type="ECO:0000256" key="4">
    <source>
        <dbReference type="ARBA" id="ARBA00022543"/>
    </source>
</evidence>
<keyword evidence="14" id="KW-0157">Chromophore</keyword>
<protein>
    <recommendedName>
        <fullName evidence="3">Blue-light-activated histidine kinase</fullName>
        <ecNumber evidence="2">2.7.13.3</ecNumber>
    </recommendedName>
</protein>
<comment type="caution">
    <text evidence="19">The sequence shown here is derived from an EMBL/GenBank/DDBJ whole genome shotgun (WGS) entry which is preliminary data.</text>
</comment>
<evidence type="ECO:0000256" key="10">
    <source>
        <dbReference type="ARBA" id="ARBA00022737"/>
    </source>
</evidence>
<keyword evidence="12" id="KW-0418">Kinase</keyword>
<proteinExistence type="predicted"/>
<sequence length="463" mass="52434">MLLTESDDQLALLAERLPHLVWFTDPDGYHGYFNQRWYNLTGMTAEQCRGEGWKDAVHPSDRVHVDNQWRSALSAGELYEAEYRLRRADGVYCWMLSRGLAHRDPDGRITRWFGTCTNIDAQKRAENALARLEEQHRLALEAAQLGTWNLDLATEIADFDAMTCKLMRISPEHAKGMSLDDIYELITPEDRDLIRKRMAAATDPKTDGYYDVEYRVPKPDDDVRWVHARGKAFFIGENDQKKAVRLSGVLNDSTRQHALEETRHLLTRELNHRVKNLFAIANGMVSLTARTAKDTKEMATALRGRLSALSRAHELVQPPSMEEDRSGAEIMLGRLIEAVLAPYKETHAEGISIEGPDIRIGSNTTTALALVLHELATNALKYGCLSSAKGRLTIRWRQERDKITLEWIETDGPPIPAPPTFEGFGSQLTQRSVTGQLGGELDREWRREGLCVHMTFSIDRLAT</sequence>
<evidence type="ECO:0000313" key="20">
    <source>
        <dbReference type="Proteomes" id="UP000704176"/>
    </source>
</evidence>
<keyword evidence="9" id="KW-0808">Transferase</keyword>
<dbReference type="PANTHER" id="PTHR41523:SF8">
    <property type="entry name" value="ETHYLENE RESPONSE SENSOR PROTEIN"/>
    <property type="match status" value="1"/>
</dbReference>
<evidence type="ECO:0000256" key="5">
    <source>
        <dbReference type="ARBA" id="ARBA00022553"/>
    </source>
</evidence>
<dbReference type="InterPro" id="IPR011102">
    <property type="entry name" value="Sig_transdc_His_kinase_HWE"/>
</dbReference>
<keyword evidence="13" id="KW-0067">ATP-binding</keyword>
<dbReference type="Pfam" id="PF07536">
    <property type="entry name" value="HWE_HK"/>
    <property type="match status" value="1"/>
</dbReference>
<keyword evidence="11" id="KW-0547">Nucleotide-binding</keyword>
<dbReference type="CDD" id="cd00130">
    <property type="entry name" value="PAS"/>
    <property type="match status" value="2"/>
</dbReference>
<evidence type="ECO:0000256" key="15">
    <source>
        <dbReference type="ARBA" id="ARBA00023026"/>
    </source>
</evidence>